<dbReference type="SUPFAM" id="SSF56112">
    <property type="entry name" value="Protein kinase-like (PK-like)"/>
    <property type="match status" value="1"/>
</dbReference>
<evidence type="ECO:0000256" key="1">
    <source>
        <dbReference type="ARBA" id="ARBA00001686"/>
    </source>
</evidence>
<dbReference type="PANTHER" id="PTHR10048">
    <property type="entry name" value="PHOSPHATIDYLINOSITOL KINASE"/>
    <property type="match status" value="1"/>
</dbReference>
<dbReference type="PROSITE" id="PS00915">
    <property type="entry name" value="PI3_4_KINASE_1"/>
    <property type="match status" value="1"/>
</dbReference>
<dbReference type="Gene3D" id="1.10.1070.11">
    <property type="entry name" value="Phosphatidylinositol 3-/4-kinase, catalytic domain"/>
    <property type="match status" value="1"/>
</dbReference>
<evidence type="ECO:0000259" key="5">
    <source>
        <dbReference type="PROSITE" id="PS50290"/>
    </source>
</evidence>
<dbReference type="InterPro" id="IPR057754">
    <property type="entry name" value="PI4-kinase_beta/PIK1_cat"/>
</dbReference>
<dbReference type="InterPro" id="IPR018936">
    <property type="entry name" value="PI3/4_kinase_CS"/>
</dbReference>
<dbReference type="InterPro" id="IPR015433">
    <property type="entry name" value="PI3/4_kinase"/>
</dbReference>
<accession>A0AAV8UT78</accession>
<dbReference type="PROSITE" id="PS51545">
    <property type="entry name" value="PIK_HELICAL"/>
    <property type="match status" value="1"/>
</dbReference>
<evidence type="ECO:0000259" key="6">
    <source>
        <dbReference type="PROSITE" id="PS51545"/>
    </source>
</evidence>
<dbReference type="PANTHER" id="PTHR10048:SF22">
    <property type="entry name" value="PHOSPHATIDYLINOSITOL 4-KINASE BETA"/>
    <property type="match status" value="1"/>
</dbReference>
<dbReference type="GO" id="GO:0016020">
    <property type="term" value="C:membrane"/>
    <property type="evidence" value="ECO:0007669"/>
    <property type="project" value="TreeGrafter"/>
</dbReference>
<evidence type="ECO:0000256" key="2">
    <source>
        <dbReference type="ARBA" id="ARBA00012169"/>
    </source>
</evidence>
<gene>
    <name evidence="7" type="ORF">NDN08_002234</name>
</gene>
<dbReference type="InterPro" id="IPR049160">
    <property type="entry name" value="PI4KB-PIK1_PIK"/>
</dbReference>
<dbReference type="InterPro" id="IPR011009">
    <property type="entry name" value="Kinase-like_dom_sf"/>
</dbReference>
<dbReference type="GO" id="GO:0005737">
    <property type="term" value="C:cytoplasm"/>
    <property type="evidence" value="ECO:0007669"/>
    <property type="project" value="TreeGrafter"/>
</dbReference>
<dbReference type="SUPFAM" id="SSF48371">
    <property type="entry name" value="ARM repeat"/>
    <property type="match status" value="1"/>
</dbReference>
<dbReference type="InterPro" id="IPR001263">
    <property type="entry name" value="PI3K_accessory_dom"/>
</dbReference>
<feature type="domain" description="PIK helical" evidence="6">
    <location>
        <begin position="1"/>
        <end position="142"/>
    </location>
</feature>
<dbReference type="Gene3D" id="1.25.40.70">
    <property type="entry name" value="Phosphatidylinositol 3-kinase, accessory domain (PIK)"/>
    <property type="match status" value="1"/>
</dbReference>
<keyword evidence="4" id="KW-0418">Kinase</keyword>
<dbReference type="EC" id="2.7.1.67" evidence="2"/>
<dbReference type="SMART" id="SM00146">
    <property type="entry name" value="PI3Kc"/>
    <property type="match status" value="1"/>
</dbReference>
<dbReference type="InterPro" id="IPR000403">
    <property type="entry name" value="PI3/4_kinase_cat_dom"/>
</dbReference>
<dbReference type="PROSITE" id="PS50290">
    <property type="entry name" value="PI3_4_KINASE_3"/>
    <property type="match status" value="1"/>
</dbReference>
<keyword evidence="8" id="KW-1185">Reference proteome</keyword>
<feature type="domain" description="PI3K/PI4K catalytic" evidence="5">
    <location>
        <begin position="459"/>
        <end position="745"/>
    </location>
</feature>
<evidence type="ECO:0000256" key="4">
    <source>
        <dbReference type="ARBA" id="ARBA00022777"/>
    </source>
</evidence>
<dbReference type="FunFam" id="1.10.1070.11:FF:000016">
    <property type="entry name" value="PIK1p Phosphatidylinositol 4-kinase"/>
    <property type="match status" value="1"/>
</dbReference>
<evidence type="ECO:0000313" key="7">
    <source>
        <dbReference type="EMBL" id="KAJ8905729.1"/>
    </source>
</evidence>
<sequence>MERSPEVQIRNLDLDPRFTSRTSSADLSMGWLLRLFRSDFFDAWMAVSYLYRYRRKRGVLDYLCNELYVVEYGDLEKYLPQICHMIVYHLKGNPTIERFLMDKCSSSIHFAVQVYWFLEAAVEDSTRKNSKKAIEFRRKLKAQCETSAVNGPSNMRTEDALDTEMAQTLIASNFNESQGQLSSLEEENGIELFRTAPRLRRSRSLDTIAETEGKIKSFGQLIPVQRSVDVSPVGTPGSRFSGDTESLLGSGKNGSEQLDYYDLHLSESQLRNMSARALRRKIEIVCEPAGERKVELESLKLLTIKQERCDYFNMCIALMRSLVKISLSMMNYPDAKRKERLREELETVDSLILDQMVKELENKTPMGVVEAGPSAYLRAPHIPLIRSGKPAVRVLRTLPDECVVLSTKARVPYMLYVEIVHCNIVNCDVNIFCEHLVSDQLIFPSRVIPPSPSKTSSNVDKAEKTRRALIRTVFGELREDKEKRLLGTSPFDGIPNRSIYAFIVKANDDLRQEQLAIQLINAFDSVFEMEKVNALLTPFTIICLSSDAGLVELVPDAVSIHTVKKRTPDFRSLRDFFERAFGPVTSSRFVAAQKRFIQSLAGYSLVQYFMQIKDRHNGNILLGSSGKIVHIDFGYMLSNSPGAINFETAPFKLSGEYLEVLGGTKSRGFAYFQEVFIAGFFAARKHHEVFITLVEIMVEGTNMPCMKGSKTLVESLRRRFFLGIPEKEALSKIKALIDESCNNWRTAQYDNFQYMTNKIL</sequence>
<name>A0AAV8UT78_9RHOD</name>
<proteinExistence type="predicted"/>
<dbReference type="InterPro" id="IPR016024">
    <property type="entry name" value="ARM-type_fold"/>
</dbReference>
<dbReference type="AlphaFoldDB" id="A0AAV8UT78"/>
<dbReference type="GO" id="GO:0048015">
    <property type="term" value="P:phosphatidylinositol-mediated signaling"/>
    <property type="evidence" value="ECO:0007669"/>
    <property type="project" value="TreeGrafter"/>
</dbReference>
<comment type="caution">
    <text evidence="7">The sequence shown here is derived from an EMBL/GenBank/DDBJ whole genome shotgun (WGS) entry which is preliminary data.</text>
</comment>
<dbReference type="Proteomes" id="UP001157974">
    <property type="component" value="Unassembled WGS sequence"/>
</dbReference>
<keyword evidence="3" id="KW-0808">Transferase</keyword>
<organism evidence="7 8">
    <name type="scientific">Rhodosorus marinus</name>
    <dbReference type="NCBI Taxonomy" id="101924"/>
    <lineage>
        <taxon>Eukaryota</taxon>
        <taxon>Rhodophyta</taxon>
        <taxon>Stylonematophyceae</taxon>
        <taxon>Stylonematales</taxon>
        <taxon>Stylonemataceae</taxon>
        <taxon>Rhodosorus</taxon>
    </lineage>
</organism>
<comment type="catalytic activity">
    <reaction evidence="1">
        <text>a 1,2-diacyl-sn-glycero-3-phospho-(1D-myo-inositol) + ATP = a 1,2-diacyl-sn-glycero-3-phospho-(1D-myo-inositol 4-phosphate) + ADP + H(+)</text>
        <dbReference type="Rhea" id="RHEA:19877"/>
        <dbReference type="ChEBI" id="CHEBI:15378"/>
        <dbReference type="ChEBI" id="CHEBI:30616"/>
        <dbReference type="ChEBI" id="CHEBI:57880"/>
        <dbReference type="ChEBI" id="CHEBI:58178"/>
        <dbReference type="ChEBI" id="CHEBI:456216"/>
        <dbReference type="EC" id="2.7.1.67"/>
    </reaction>
</comment>
<dbReference type="Gene3D" id="3.30.1010.10">
    <property type="entry name" value="Phosphatidylinositol 3-kinase Catalytic Subunit, Chain A, domain 4"/>
    <property type="match status" value="1"/>
</dbReference>
<evidence type="ECO:0000256" key="3">
    <source>
        <dbReference type="ARBA" id="ARBA00022679"/>
    </source>
</evidence>
<reference evidence="7 8" key="1">
    <citation type="journal article" date="2023" name="Nat. Commun.">
        <title>Origin of minicircular mitochondrial genomes in red algae.</title>
        <authorList>
            <person name="Lee Y."/>
            <person name="Cho C.H."/>
            <person name="Lee Y.M."/>
            <person name="Park S.I."/>
            <person name="Yang J.H."/>
            <person name="West J.A."/>
            <person name="Bhattacharya D."/>
            <person name="Yoon H.S."/>
        </authorList>
    </citation>
    <scope>NUCLEOTIDE SEQUENCE [LARGE SCALE GENOMIC DNA]</scope>
    <source>
        <strain evidence="7 8">CCMP1338</strain>
        <tissue evidence="7">Whole cell</tissue>
    </source>
</reference>
<protein>
    <recommendedName>
        <fullName evidence="2">1-phosphatidylinositol 4-kinase</fullName>
        <ecNumber evidence="2">2.7.1.67</ecNumber>
    </recommendedName>
</protein>
<dbReference type="EMBL" id="JAMWBK010000004">
    <property type="protein sequence ID" value="KAJ8905729.1"/>
    <property type="molecule type" value="Genomic_DNA"/>
</dbReference>
<dbReference type="InterPro" id="IPR036940">
    <property type="entry name" value="PI3/4_kinase_cat_sf"/>
</dbReference>
<evidence type="ECO:0000313" key="8">
    <source>
        <dbReference type="Proteomes" id="UP001157974"/>
    </source>
</evidence>
<dbReference type="GO" id="GO:0046854">
    <property type="term" value="P:phosphatidylinositol phosphate biosynthetic process"/>
    <property type="evidence" value="ECO:0007669"/>
    <property type="project" value="InterPro"/>
</dbReference>
<dbReference type="Pfam" id="PF00454">
    <property type="entry name" value="PI3_PI4_kinase"/>
    <property type="match status" value="1"/>
</dbReference>
<dbReference type="CDD" id="cd05168">
    <property type="entry name" value="PI4Kc_III_beta"/>
    <property type="match status" value="1"/>
</dbReference>
<dbReference type="Pfam" id="PF21245">
    <property type="entry name" value="PI4KB-PIK1_PIK"/>
    <property type="match status" value="1"/>
</dbReference>
<dbReference type="GO" id="GO:0004430">
    <property type="term" value="F:1-phosphatidylinositol 4-kinase activity"/>
    <property type="evidence" value="ECO:0007669"/>
    <property type="project" value="UniProtKB-EC"/>
</dbReference>
<dbReference type="InterPro" id="IPR042236">
    <property type="entry name" value="PI3K_accessory_sf"/>
</dbReference>